<keyword evidence="1" id="KW-0472">Membrane</keyword>
<dbReference type="EMBL" id="JACEIQ010000017">
    <property type="protein sequence ID" value="MBA4495613.1"/>
    <property type="molecule type" value="Genomic_DNA"/>
</dbReference>
<dbReference type="Proteomes" id="UP000535491">
    <property type="component" value="Unassembled WGS sequence"/>
</dbReference>
<gene>
    <name evidence="2" type="ORF">H1191_15045</name>
</gene>
<accession>A0A7W1WTB1</accession>
<organism evidence="2 3">
    <name type="scientific">Paenactinomyces guangxiensis</name>
    <dbReference type="NCBI Taxonomy" id="1490290"/>
    <lineage>
        <taxon>Bacteria</taxon>
        <taxon>Bacillati</taxon>
        <taxon>Bacillota</taxon>
        <taxon>Bacilli</taxon>
        <taxon>Bacillales</taxon>
        <taxon>Thermoactinomycetaceae</taxon>
        <taxon>Paenactinomyces</taxon>
    </lineage>
</organism>
<reference evidence="2 3" key="1">
    <citation type="submission" date="2020-07" db="EMBL/GenBank/DDBJ databases">
        <authorList>
            <person name="Feng H."/>
        </authorList>
    </citation>
    <scope>NUCLEOTIDE SEQUENCE [LARGE SCALE GENOMIC DNA]</scope>
    <source>
        <strain evidence="3">s-10</strain>
    </source>
</reference>
<dbReference type="AlphaFoldDB" id="A0A7W1WTB1"/>
<keyword evidence="3" id="KW-1185">Reference proteome</keyword>
<evidence type="ECO:0000313" key="2">
    <source>
        <dbReference type="EMBL" id="MBA4495613.1"/>
    </source>
</evidence>
<keyword evidence="1" id="KW-0812">Transmembrane</keyword>
<protein>
    <submittedName>
        <fullName evidence="2">Uncharacterized protein</fullName>
    </submittedName>
</protein>
<evidence type="ECO:0000256" key="1">
    <source>
        <dbReference type="SAM" id="Phobius"/>
    </source>
</evidence>
<feature type="transmembrane region" description="Helical" evidence="1">
    <location>
        <begin position="28"/>
        <end position="48"/>
    </location>
</feature>
<evidence type="ECO:0000313" key="3">
    <source>
        <dbReference type="Proteomes" id="UP000535491"/>
    </source>
</evidence>
<name>A0A7W1WTB1_9BACL</name>
<proteinExistence type="predicted"/>
<dbReference type="RefSeq" id="WP_181753248.1">
    <property type="nucleotide sequence ID" value="NZ_JACEIQ010000017.1"/>
</dbReference>
<sequence length="52" mass="6065">MDLMIVLFLLVLINLLIAIGRGQQRKWLRYLLLTISFLLLPVTLLFVLRAIL</sequence>
<keyword evidence="1" id="KW-1133">Transmembrane helix</keyword>
<comment type="caution">
    <text evidence="2">The sequence shown here is derived from an EMBL/GenBank/DDBJ whole genome shotgun (WGS) entry which is preliminary data.</text>
</comment>